<dbReference type="NCBIfam" id="TIGR02433">
    <property type="entry name" value="lysidine_TilS_C"/>
    <property type="match status" value="1"/>
</dbReference>
<feature type="domain" description="Lysidine-tRNA(Ile) synthetase C-terminal" evidence="9">
    <location>
        <begin position="386"/>
        <end position="458"/>
    </location>
</feature>
<evidence type="ECO:0000256" key="7">
    <source>
        <dbReference type="ARBA" id="ARBA00048539"/>
    </source>
</evidence>
<dbReference type="PANTHER" id="PTHR43033">
    <property type="entry name" value="TRNA(ILE)-LYSIDINE SYNTHASE-RELATED"/>
    <property type="match status" value="1"/>
</dbReference>
<dbReference type="SUPFAM" id="SSF82829">
    <property type="entry name" value="MesJ substrate recognition domain-like"/>
    <property type="match status" value="1"/>
</dbReference>
<dbReference type="PANTHER" id="PTHR43033:SF1">
    <property type="entry name" value="TRNA(ILE)-LYSIDINE SYNTHASE-RELATED"/>
    <property type="match status" value="1"/>
</dbReference>
<comment type="function">
    <text evidence="8">Ligates lysine onto the cytidine present at position 34 of the AUA codon-specific tRNA(Ile) that contains the anticodon CAU, in an ATP-dependent manner. Cytidine is converted to lysidine, thus changing the amino acid specificity of the tRNA from methionine to isoleucine.</text>
</comment>
<dbReference type="Pfam" id="PF11734">
    <property type="entry name" value="TilS_C"/>
    <property type="match status" value="1"/>
</dbReference>
<gene>
    <name evidence="8 10" type="primary">tilS</name>
    <name evidence="10" type="ORF">WMO43_10500</name>
</gene>
<name>A0ABV1HF07_9FIRM</name>
<dbReference type="InterPro" id="IPR011063">
    <property type="entry name" value="TilS/TtcA_N"/>
</dbReference>
<dbReference type="EC" id="6.3.4.19" evidence="8"/>
<evidence type="ECO:0000256" key="5">
    <source>
        <dbReference type="ARBA" id="ARBA00022741"/>
    </source>
</evidence>
<evidence type="ECO:0000256" key="3">
    <source>
        <dbReference type="ARBA" id="ARBA00022598"/>
    </source>
</evidence>
<evidence type="ECO:0000256" key="1">
    <source>
        <dbReference type="ARBA" id="ARBA00004496"/>
    </source>
</evidence>
<dbReference type="SUPFAM" id="SSF56037">
    <property type="entry name" value="PheT/TilS domain"/>
    <property type="match status" value="1"/>
</dbReference>
<evidence type="ECO:0000256" key="2">
    <source>
        <dbReference type="ARBA" id="ARBA00022490"/>
    </source>
</evidence>
<evidence type="ECO:0000256" key="6">
    <source>
        <dbReference type="ARBA" id="ARBA00022840"/>
    </source>
</evidence>
<dbReference type="EMBL" id="JBBMEX010000010">
    <property type="protein sequence ID" value="MEQ2558290.1"/>
    <property type="molecule type" value="Genomic_DNA"/>
</dbReference>
<comment type="catalytic activity">
    <reaction evidence="7 8">
        <text>cytidine(34) in tRNA(Ile2) + L-lysine + ATP = lysidine(34) in tRNA(Ile2) + AMP + diphosphate + H(+)</text>
        <dbReference type="Rhea" id="RHEA:43744"/>
        <dbReference type="Rhea" id="RHEA-COMP:10625"/>
        <dbReference type="Rhea" id="RHEA-COMP:10670"/>
        <dbReference type="ChEBI" id="CHEBI:15378"/>
        <dbReference type="ChEBI" id="CHEBI:30616"/>
        <dbReference type="ChEBI" id="CHEBI:32551"/>
        <dbReference type="ChEBI" id="CHEBI:33019"/>
        <dbReference type="ChEBI" id="CHEBI:82748"/>
        <dbReference type="ChEBI" id="CHEBI:83665"/>
        <dbReference type="ChEBI" id="CHEBI:456215"/>
        <dbReference type="EC" id="6.3.4.19"/>
    </reaction>
</comment>
<evidence type="ECO:0000259" key="9">
    <source>
        <dbReference type="SMART" id="SM00977"/>
    </source>
</evidence>
<comment type="domain">
    <text evidence="8">The N-terminal region contains the highly conserved SGGXDS motif, predicted to be a P-loop motif involved in ATP binding.</text>
</comment>
<organism evidence="10 11">
    <name type="scientific">Maccoyibacter intestinihominis</name>
    <dbReference type="NCBI Taxonomy" id="3133499"/>
    <lineage>
        <taxon>Bacteria</taxon>
        <taxon>Bacillati</taxon>
        <taxon>Bacillota</taxon>
        <taxon>Clostridia</taxon>
        <taxon>Lachnospirales</taxon>
        <taxon>Lachnospiraceae</taxon>
        <taxon>Maccoyibacter</taxon>
    </lineage>
</organism>
<dbReference type="InterPro" id="IPR012795">
    <property type="entry name" value="tRNA_Ile_lys_synt_N"/>
</dbReference>
<proteinExistence type="inferred from homology"/>
<evidence type="ECO:0000256" key="8">
    <source>
        <dbReference type="HAMAP-Rule" id="MF_01161"/>
    </source>
</evidence>
<keyword evidence="6 8" id="KW-0067">ATP-binding</keyword>
<dbReference type="HAMAP" id="MF_01161">
    <property type="entry name" value="tRNA_Ile_lys_synt"/>
    <property type="match status" value="1"/>
</dbReference>
<comment type="similarity">
    <text evidence="8">Belongs to the tRNA(Ile)-lysidine synthase family.</text>
</comment>
<accession>A0ABV1HF07</accession>
<keyword evidence="11" id="KW-1185">Reference proteome</keyword>
<dbReference type="SMART" id="SM00977">
    <property type="entry name" value="TilS_C"/>
    <property type="match status" value="1"/>
</dbReference>
<dbReference type="RefSeq" id="WP_353531130.1">
    <property type="nucleotide sequence ID" value="NZ_JBBMEX010000010.1"/>
</dbReference>
<dbReference type="InterPro" id="IPR012796">
    <property type="entry name" value="Lysidine-tRNA-synth_C"/>
</dbReference>
<keyword evidence="4 8" id="KW-0819">tRNA processing</keyword>
<reference evidence="10 11" key="1">
    <citation type="submission" date="2024-03" db="EMBL/GenBank/DDBJ databases">
        <title>Human intestinal bacterial collection.</title>
        <authorList>
            <person name="Pauvert C."/>
            <person name="Hitch T.C.A."/>
            <person name="Clavel T."/>
        </authorList>
    </citation>
    <scope>NUCLEOTIDE SEQUENCE [LARGE SCALE GENOMIC DNA]</scope>
    <source>
        <strain evidence="10 11">CLA-AA-H185</strain>
    </source>
</reference>
<evidence type="ECO:0000313" key="10">
    <source>
        <dbReference type="EMBL" id="MEQ2558290.1"/>
    </source>
</evidence>
<dbReference type="SUPFAM" id="SSF52402">
    <property type="entry name" value="Adenine nucleotide alpha hydrolases-like"/>
    <property type="match status" value="1"/>
</dbReference>
<dbReference type="GO" id="GO:0032267">
    <property type="term" value="F:tRNA(Ile)-lysidine synthase activity"/>
    <property type="evidence" value="ECO:0007669"/>
    <property type="project" value="UniProtKB-EC"/>
</dbReference>
<sequence>MLEEAKKFTKEHHMIEEGSRVIAGVSGGADSVCLLLLLLELQKEMTFELRVVHVEHGIRGQESLADCEFVEKMCGRLGVECKSHYIDVPKEAKQCGRTLEETARLMRYEIFEKEAESWGGAKIAVAHNRGDDAETVLFHLIRGSGLSGMRGILPVRGNVIRPLLHTGREEILSYLEEKKQPYCVDATNRDEHYTRNCIRAQIMPRLIEMNPQAEAHIQKTADIMKEAESYIGRQTKKAAETCVSIHGDDILIRKEPFETQDPLIKKEVLKLALEQAAGAMQDITTVHLELLEQLFSSQCGRRISLPYGVQAYRIYEGIRLCRETEAVQDSIGEVLCPKSEIEQAGTEGISCGPFTMRLLEDTAFSQEIPQKTYTKWFDYDKIKSDLSARTRKEGDYICCNEEGKTQKLKKYFVNEKVEAKERGRIPLLAEGAHILWIVGYRISTYYKISQETKRILEVRFNGGKEND</sequence>
<dbReference type="Proteomes" id="UP001454489">
    <property type="component" value="Unassembled WGS sequence"/>
</dbReference>
<feature type="binding site" evidence="8">
    <location>
        <begin position="26"/>
        <end position="31"/>
    </location>
    <ligand>
        <name>ATP</name>
        <dbReference type="ChEBI" id="CHEBI:30616"/>
    </ligand>
</feature>
<evidence type="ECO:0000256" key="4">
    <source>
        <dbReference type="ARBA" id="ARBA00022694"/>
    </source>
</evidence>
<dbReference type="Gene3D" id="3.40.50.620">
    <property type="entry name" value="HUPs"/>
    <property type="match status" value="1"/>
</dbReference>
<dbReference type="InterPro" id="IPR012094">
    <property type="entry name" value="tRNA_Ile_lys_synt"/>
</dbReference>
<keyword evidence="3 8" id="KW-0436">Ligase</keyword>
<dbReference type="NCBIfam" id="TIGR02432">
    <property type="entry name" value="lysidine_TilS_N"/>
    <property type="match status" value="1"/>
</dbReference>
<dbReference type="InterPro" id="IPR014729">
    <property type="entry name" value="Rossmann-like_a/b/a_fold"/>
</dbReference>
<dbReference type="Pfam" id="PF01171">
    <property type="entry name" value="ATP_bind_3"/>
    <property type="match status" value="1"/>
</dbReference>
<keyword evidence="5 8" id="KW-0547">Nucleotide-binding</keyword>
<keyword evidence="2 8" id="KW-0963">Cytoplasm</keyword>
<comment type="subcellular location">
    <subcellularLocation>
        <location evidence="1 8">Cytoplasm</location>
    </subcellularLocation>
</comment>
<protein>
    <recommendedName>
        <fullName evidence="8">tRNA(Ile)-lysidine synthase</fullName>
        <ecNumber evidence="8">6.3.4.19</ecNumber>
    </recommendedName>
    <alternativeName>
        <fullName evidence="8">tRNA(Ile)-2-lysyl-cytidine synthase</fullName>
    </alternativeName>
    <alternativeName>
        <fullName evidence="8">tRNA(Ile)-lysidine synthetase</fullName>
    </alternativeName>
</protein>
<dbReference type="CDD" id="cd01992">
    <property type="entry name" value="TilS_N"/>
    <property type="match status" value="1"/>
</dbReference>
<evidence type="ECO:0000313" key="11">
    <source>
        <dbReference type="Proteomes" id="UP001454489"/>
    </source>
</evidence>
<comment type="caution">
    <text evidence="10">The sequence shown here is derived from an EMBL/GenBank/DDBJ whole genome shotgun (WGS) entry which is preliminary data.</text>
</comment>